<dbReference type="GO" id="GO:0046872">
    <property type="term" value="F:metal ion binding"/>
    <property type="evidence" value="ECO:0007669"/>
    <property type="project" value="InterPro"/>
</dbReference>
<dbReference type="SUPFAM" id="SSF56796">
    <property type="entry name" value="Dehydroquinate synthase-like"/>
    <property type="match status" value="1"/>
</dbReference>
<reference evidence="6 7" key="1">
    <citation type="submission" date="2019-10" db="EMBL/GenBank/DDBJ databases">
        <title>Georgenia wutianyii sp. nov. and Georgenia yuyongxinii sp. nov. isolated from plateau pika (Ochotona curzoniae) in the Qinghai-Tibet plateau of China.</title>
        <authorList>
            <person name="Tian Z."/>
        </authorList>
    </citation>
    <scope>NUCLEOTIDE SEQUENCE [LARGE SCALE GENOMIC DNA]</scope>
    <source>
        <strain evidence="6 7">DSM 21501</strain>
    </source>
</reference>
<keyword evidence="3" id="KW-0520">NAD</keyword>
<proteinExistence type="inferred from homology"/>
<dbReference type="InterPro" id="IPR056798">
    <property type="entry name" value="ADH_Fe_C"/>
</dbReference>
<dbReference type="EMBL" id="WHJE01000007">
    <property type="protein sequence ID" value="KAE8765616.1"/>
    <property type="molecule type" value="Genomic_DNA"/>
</dbReference>
<dbReference type="CDD" id="cd08177">
    <property type="entry name" value="MAR"/>
    <property type="match status" value="1"/>
</dbReference>
<dbReference type="RefSeq" id="WP_152203096.1">
    <property type="nucleotide sequence ID" value="NZ_VUKF01000022.1"/>
</dbReference>
<dbReference type="PANTHER" id="PTHR11496:SF102">
    <property type="entry name" value="ALCOHOL DEHYDROGENASE 4"/>
    <property type="match status" value="1"/>
</dbReference>
<dbReference type="PANTHER" id="PTHR11496">
    <property type="entry name" value="ALCOHOL DEHYDROGENASE"/>
    <property type="match status" value="1"/>
</dbReference>
<dbReference type="Gene3D" id="3.40.50.1970">
    <property type="match status" value="1"/>
</dbReference>
<dbReference type="InterPro" id="IPR034786">
    <property type="entry name" value="MAR"/>
</dbReference>
<dbReference type="AlphaFoldDB" id="A0A7J5UTL0"/>
<dbReference type="Pfam" id="PF25137">
    <property type="entry name" value="ADH_Fe_C"/>
    <property type="match status" value="1"/>
</dbReference>
<evidence type="ECO:0000259" key="5">
    <source>
        <dbReference type="Pfam" id="PF25137"/>
    </source>
</evidence>
<evidence type="ECO:0000313" key="6">
    <source>
        <dbReference type="EMBL" id="KAE8765616.1"/>
    </source>
</evidence>
<dbReference type="InterPro" id="IPR001670">
    <property type="entry name" value="ADH_Fe/GldA"/>
</dbReference>
<accession>A0A7J5UTL0</accession>
<comment type="similarity">
    <text evidence="1">Belongs to the iron-containing alcohol dehydrogenase family.</text>
</comment>
<feature type="domain" description="Fe-containing alcohol dehydrogenase-like C-terminal" evidence="5">
    <location>
        <begin position="165"/>
        <end position="354"/>
    </location>
</feature>
<organism evidence="6 7">
    <name type="scientific">Georgenia thermotolerans</name>
    <dbReference type="NCBI Taxonomy" id="527326"/>
    <lineage>
        <taxon>Bacteria</taxon>
        <taxon>Bacillati</taxon>
        <taxon>Actinomycetota</taxon>
        <taxon>Actinomycetes</taxon>
        <taxon>Micrococcales</taxon>
        <taxon>Bogoriellaceae</taxon>
        <taxon>Georgenia</taxon>
    </lineage>
</organism>
<evidence type="ECO:0000256" key="1">
    <source>
        <dbReference type="ARBA" id="ARBA00007358"/>
    </source>
</evidence>
<evidence type="ECO:0000256" key="2">
    <source>
        <dbReference type="ARBA" id="ARBA00023002"/>
    </source>
</evidence>
<dbReference type="InterPro" id="IPR039697">
    <property type="entry name" value="Alcohol_dehydrogenase_Fe"/>
</dbReference>
<comment type="caution">
    <text evidence="6">The sequence shown here is derived from an EMBL/GenBank/DDBJ whole genome shotgun (WGS) entry which is preliminary data.</text>
</comment>
<dbReference type="OrthoDB" id="9815791at2"/>
<dbReference type="GO" id="GO:0004022">
    <property type="term" value="F:alcohol dehydrogenase (NAD+) activity"/>
    <property type="evidence" value="ECO:0007669"/>
    <property type="project" value="TreeGrafter"/>
</dbReference>
<evidence type="ECO:0000256" key="3">
    <source>
        <dbReference type="ARBA" id="ARBA00023027"/>
    </source>
</evidence>
<gene>
    <name evidence="6" type="ORF">GB883_02935</name>
</gene>
<evidence type="ECO:0000259" key="4">
    <source>
        <dbReference type="Pfam" id="PF00465"/>
    </source>
</evidence>
<dbReference type="GO" id="GO:0018506">
    <property type="term" value="F:maleylacetate reductase activity"/>
    <property type="evidence" value="ECO:0007669"/>
    <property type="project" value="InterPro"/>
</dbReference>
<sequence length="361" mass="37085">MSSIDFTHVSYAQRVVFGTGQAARHLCAEVGRIGAQRVMVITGSTGGAAAERLTSGLDVVHWWRGVQPHVPAEQAETARRAAAASGADVLVSVGGGSAVGLAKAVALTTGLPVVAVPTTYAGSEATPVWGITETARKTTGTDPRVLPAAVIYDAELTLGLPVELTVASGLNSLAHCVDSLWAPRANPLNALHATEGMRALARGLRAVAADPLGLPGREQCLYGTYLAAAAFAAAGSGLHHKICHVLGGRYDLPHAQTHAVVLPHVLAHQMSAFPSAGEAVAQALNGGESERGAVDGLTALVRLRAELGGPVALRDHGLRFTDLAEATELVMDAVTALGAPRPGRDDVRRILEGAWSGVIPA</sequence>
<keyword evidence="7" id="KW-1185">Reference proteome</keyword>
<dbReference type="Proteomes" id="UP000451860">
    <property type="component" value="Unassembled WGS sequence"/>
</dbReference>
<keyword evidence="2" id="KW-0560">Oxidoreductase</keyword>
<name>A0A7J5UTL0_9MICO</name>
<protein>
    <submittedName>
        <fullName evidence="6">Iron-containing alcohol dehydrogenase</fullName>
    </submittedName>
</protein>
<dbReference type="Pfam" id="PF00465">
    <property type="entry name" value="Fe-ADH"/>
    <property type="match status" value="1"/>
</dbReference>
<dbReference type="Gene3D" id="1.20.1090.10">
    <property type="entry name" value="Dehydroquinate synthase-like - alpha domain"/>
    <property type="match status" value="1"/>
</dbReference>
<evidence type="ECO:0000313" key="7">
    <source>
        <dbReference type="Proteomes" id="UP000451860"/>
    </source>
</evidence>
<feature type="domain" description="Alcohol dehydrogenase iron-type/glycerol dehydrogenase GldA" evidence="4">
    <location>
        <begin position="13"/>
        <end position="153"/>
    </location>
</feature>